<keyword evidence="11" id="KW-1185">Reference proteome</keyword>
<keyword evidence="4 8" id="KW-1133">Transmembrane helix</keyword>
<feature type="transmembrane region" description="Helical" evidence="8">
    <location>
        <begin position="207"/>
        <end position="227"/>
    </location>
</feature>
<feature type="domain" description="FAD-binding FR-type" evidence="9">
    <location>
        <begin position="251"/>
        <end position="359"/>
    </location>
</feature>
<dbReference type="Pfam" id="PF01794">
    <property type="entry name" value="Ferric_reduct"/>
    <property type="match status" value="1"/>
</dbReference>
<dbReference type="SFLD" id="SFLDG01168">
    <property type="entry name" value="Ferric_reductase_subgroup_(FRE"/>
    <property type="match status" value="1"/>
</dbReference>
<dbReference type="Proteomes" id="UP000541154">
    <property type="component" value="Unassembled WGS sequence"/>
</dbReference>
<dbReference type="InterPro" id="IPR050369">
    <property type="entry name" value="RBOH/FRE"/>
</dbReference>
<dbReference type="PANTHER" id="PTHR11972:SF69">
    <property type="entry name" value="FERRIC REDUCTION OXIDASE 6-RELATED"/>
    <property type="match status" value="1"/>
</dbReference>
<evidence type="ECO:0000256" key="6">
    <source>
        <dbReference type="ARBA" id="ARBA00023065"/>
    </source>
</evidence>
<feature type="transmembrane region" description="Helical" evidence="8">
    <location>
        <begin position="177"/>
        <end position="200"/>
    </location>
</feature>
<dbReference type="GO" id="GO:0006811">
    <property type="term" value="P:monoatomic ion transport"/>
    <property type="evidence" value="ECO:0007669"/>
    <property type="project" value="UniProtKB-KW"/>
</dbReference>
<dbReference type="InterPro" id="IPR017927">
    <property type="entry name" value="FAD-bd_FR_type"/>
</dbReference>
<comment type="subcellular location">
    <subcellularLocation>
        <location evidence="1">Membrane</location>
        <topology evidence="1">Multi-pass membrane protein</topology>
    </subcellularLocation>
</comment>
<dbReference type="GO" id="GO:0005886">
    <property type="term" value="C:plasma membrane"/>
    <property type="evidence" value="ECO:0007669"/>
    <property type="project" value="TreeGrafter"/>
</dbReference>
<feature type="transmembrane region" description="Helical" evidence="8">
    <location>
        <begin position="362"/>
        <end position="386"/>
    </location>
</feature>
<dbReference type="Pfam" id="PF08022">
    <property type="entry name" value="FAD_binding_8"/>
    <property type="match status" value="1"/>
</dbReference>
<dbReference type="EMBL" id="SPNV01000099">
    <property type="protein sequence ID" value="KAF5861440.1"/>
    <property type="molecule type" value="Genomic_DNA"/>
</dbReference>
<evidence type="ECO:0000256" key="5">
    <source>
        <dbReference type="ARBA" id="ARBA00023002"/>
    </source>
</evidence>
<dbReference type="SUPFAM" id="SSF52343">
    <property type="entry name" value="Ferredoxin reductase-like, C-terminal NADP-linked domain"/>
    <property type="match status" value="1"/>
</dbReference>
<dbReference type="InterPro" id="IPR013121">
    <property type="entry name" value="Fe_red_NAD-bd_6"/>
</dbReference>
<evidence type="ECO:0000256" key="3">
    <source>
        <dbReference type="ARBA" id="ARBA00022982"/>
    </source>
</evidence>
<dbReference type="SFLD" id="SFLDS00052">
    <property type="entry name" value="Ferric_Reductase_Domain"/>
    <property type="match status" value="1"/>
</dbReference>
<dbReference type="InterPro" id="IPR013112">
    <property type="entry name" value="FAD-bd_8"/>
</dbReference>
<dbReference type="PANTHER" id="PTHR11972">
    <property type="entry name" value="NADPH OXIDASE"/>
    <property type="match status" value="1"/>
</dbReference>
<keyword evidence="5" id="KW-0560">Oxidoreductase</keyword>
<evidence type="ECO:0000256" key="1">
    <source>
        <dbReference type="ARBA" id="ARBA00004141"/>
    </source>
</evidence>
<keyword evidence="7 8" id="KW-0472">Membrane</keyword>
<comment type="caution">
    <text evidence="10">The sequence shown here is derived from an EMBL/GenBank/DDBJ whole genome shotgun (WGS) entry which is preliminary data.</text>
</comment>
<dbReference type="InterPro" id="IPR039261">
    <property type="entry name" value="FNR_nucleotide-bd"/>
</dbReference>
<evidence type="ECO:0000259" key="9">
    <source>
        <dbReference type="PROSITE" id="PS51384"/>
    </source>
</evidence>
<dbReference type="AlphaFoldDB" id="A0A8H6A7U7"/>
<dbReference type="InterPro" id="IPR013130">
    <property type="entry name" value="Fe3_Rdtase_TM_dom"/>
</dbReference>
<gene>
    <name evidence="10" type="ORF">ETB97_012919</name>
</gene>
<name>A0A8H6A7U7_PETAA</name>
<evidence type="ECO:0000313" key="10">
    <source>
        <dbReference type="EMBL" id="KAF5861440.1"/>
    </source>
</evidence>
<evidence type="ECO:0000256" key="2">
    <source>
        <dbReference type="ARBA" id="ARBA00022692"/>
    </source>
</evidence>
<reference evidence="10 11" key="1">
    <citation type="submission" date="2019-04" db="EMBL/GenBank/DDBJ databases">
        <title>Aspergillus burnettii sp. nov., novel species from soil in southeast Queensland.</title>
        <authorList>
            <person name="Gilchrist C.L.M."/>
            <person name="Pitt J.I."/>
            <person name="Lange L."/>
            <person name="Lacey H.J."/>
            <person name="Vuong D."/>
            <person name="Midgley D.J."/>
            <person name="Greenfield P."/>
            <person name="Bradbury M."/>
            <person name="Lacey E."/>
            <person name="Busk P.K."/>
            <person name="Pilgaard B."/>
            <person name="Chooi Y.H."/>
            <person name="Piggott A.M."/>
        </authorList>
    </citation>
    <scope>NUCLEOTIDE SEQUENCE [LARGE SCALE GENOMIC DNA]</scope>
    <source>
        <strain evidence="10 11">FRR 5400</strain>
    </source>
</reference>
<keyword evidence="6" id="KW-0406">Ion transport</keyword>
<proteinExistence type="predicted"/>
<dbReference type="InterPro" id="IPR000778">
    <property type="entry name" value="Cyt_b245_heavy_chain"/>
</dbReference>
<dbReference type="PROSITE" id="PS51384">
    <property type="entry name" value="FAD_FR"/>
    <property type="match status" value="1"/>
</dbReference>
<organism evidence="10 11">
    <name type="scientific">Petromyces alliaceus</name>
    <name type="common">Aspergillus alliaceus</name>
    <dbReference type="NCBI Taxonomy" id="209559"/>
    <lineage>
        <taxon>Eukaryota</taxon>
        <taxon>Fungi</taxon>
        <taxon>Dikarya</taxon>
        <taxon>Ascomycota</taxon>
        <taxon>Pezizomycotina</taxon>
        <taxon>Eurotiomycetes</taxon>
        <taxon>Eurotiomycetidae</taxon>
        <taxon>Eurotiales</taxon>
        <taxon>Aspergillaceae</taxon>
        <taxon>Aspergillus</taxon>
        <taxon>Aspergillus subgen. Circumdati</taxon>
    </lineage>
</organism>
<keyword evidence="6" id="KW-0813">Transport</keyword>
<evidence type="ECO:0000256" key="4">
    <source>
        <dbReference type="ARBA" id="ARBA00022989"/>
    </source>
</evidence>
<dbReference type="CDD" id="cd06186">
    <property type="entry name" value="NOX_Duox_like_FAD_NADP"/>
    <property type="match status" value="1"/>
</dbReference>
<dbReference type="GO" id="GO:0016175">
    <property type="term" value="F:superoxide-generating NAD(P)H oxidase activity"/>
    <property type="evidence" value="ECO:0007669"/>
    <property type="project" value="TreeGrafter"/>
</dbReference>
<evidence type="ECO:0000313" key="11">
    <source>
        <dbReference type="Proteomes" id="UP000541154"/>
    </source>
</evidence>
<sequence length="537" mass="59712">MEPIIPDYHITAWAYFASIMALVLVEGLVRLPTDFALFIRKGHPQPLGPIIHSRIYVLVHKLSTLPLPFIFTNHRGSDVVRLSAFIGLNILWGWNRLSEKSDFALYGWLTIANGGICLLMAARNNILATVARVPSTTLLMYHRWTGRTALVHSTIHFVMVTRRWLTTKEAAEHFRHRFIHVGLVAWLALCIIAVTSISLIRRRSFEAFYYSHFVFLAFVIGGMIHVPRPGQEFFLPGLSLWVIDRLIRFYYNFRPARITDVAQYEGNLTKLRISGVSSHQPARIVWIQIPNVSFLNWHPFTLASAGPGDEVTVAIRGLGSYTRTVQVAVEVARHTSIPSEEFKCLRVRVDGPYGVSGIRWGLYPVIVIVAGGVGITPGLSIASYIMQQASRAAGPGNCQGWHIHFVWVVKCRAHVAWFTDALSSLKTMASVPSTRATFELTIHVTQEHTSNDANVSEKKEIGISVSDAGGYDGPGSLMLGRPNLPQVFKDLRDMYPTLDAAVSVCGPRSLVKGVRTAAAMESCLSGVFHVEDEAFEL</sequence>
<feature type="transmembrane region" description="Helical" evidence="8">
    <location>
        <begin position="12"/>
        <end position="31"/>
    </location>
</feature>
<keyword evidence="2 8" id="KW-0812">Transmembrane</keyword>
<evidence type="ECO:0000256" key="7">
    <source>
        <dbReference type="ARBA" id="ARBA00023136"/>
    </source>
</evidence>
<dbReference type="Gene3D" id="3.40.50.80">
    <property type="entry name" value="Nucleotide-binding domain of ferredoxin-NADP reductase (FNR) module"/>
    <property type="match status" value="1"/>
</dbReference>
<feature type="transmembrane region" description="Helical" evidence="8">
    <location>
        <begin position="103"/>
        <end position="123"/>
    </location>
</feature>
<protein>
    <recommendedName>
        <fullName evidence="9">FAD-binding FR-type domain-containing protein</fullName>
    </recommendedName>
</protein>
<keyword evidence="3" id="KW-0249">Electron transport</keyword>
<dbReference type="Pfam" id="PF08030">
    <property type="entry name" value="NAD_binding_6"/>
    <property type="match status" value="1"/>
</dbReference>
<evidence type="ECO:0000256" key="8">
    <source>
        <dbReference type="SAM" id="Phobius"/>
    </source>
</evidence>
<accession>A0A8H6A7U7</accession>
<dbReference type="PRINTS" id="PR00466">
    <property type="entry name" value="GP91PHOX"/>
</dbReference>